<dbReference type="PIRSF" id="PIRSF033239">
    <property type="entry name" value="ExoD"/>
    <property type="match status" value="1"/>
</dbReference>
<protein>
    <submittedName>
        <fullName evidence="2">Exopolysaccharide synthesis protein</fullName>
    </submittedName>
</protein>
<keyword evidence="1" id="KW-0812">Transmembrane</keyword>
<dbReference type="PANTHER" id="PTHR41795:SF1">
    <property type="entry name" value="EXOPOLYSACCHARIDE SYNTHESIS PROTEIN"/>
    <property type="match status" value="1"/>
</dbReference>
<feature type="transmembrane region" description="Helical" evidence="1">
    <location>
        <begin position="45"/>
        <end position="64"/>
    </location>
</feature>
<keyword evidence="1" id="KW-0472">Membrane</keyword>
<dbReference type="EMBL" id="LUKE01000002">
    <property type="protein sequence ID" value="KYG64689.1"/>
    <property type="molecule type" value="Genomic_DNA"/>
</dbReference>
<dbReference type="OrthoDB" id="5292385at2"/>
<comment type="caution">
    <text evidence="2">The sequence shown here is derived from an EMBL/GenBank/DDBJ whole genome shotgun (WGS) entry which is preliminary data.</text>
</comment>
<dbReference type="PANTHER" id="PTHR41795">
    <property type="entry name" value="EXOPOLYSACCHARIDE SYNTHESIS PROTEIN"/>
    <property type="match status" value="1"/>
</dbReference>
<sequence length="187" mass="20885">MDALQEEAAKEELTLQRVFAIMGEEGHALLMIFLCLPFMQPIPIPGLSTPLGFLIAAVAVFLFLNRPPWLPKRFEHLKISSEVLIKVSNVAEKIWGYASKVVTARLTFLHDFAVFRFINLILVVVYAILLSLPLPIPFSNTIPVIGILLSAIGYMERDGVMILLSYAWCFIVASFFTTLTVGAIKLF</sequence>
<evidence type="ECO:0000256" key="1">
    <source>
        <dbReference type="SAM" id="Phobius"/>
    </source>
</evidence>
<dbReference type="InterPro" id="IPR010331">
    <property type="entry name" value="ExoD"/>
</dbReference>
<dbReference type="AlphaFoldDB" id="A0A150WL07"/>
<accession>A0A150WL07</accession>
<feature type="transmembrane region" description="Helical" evidence="1">
    <location>
        <begin position="113"/>
        <end position="132"/>
    </location>
</feature>
<dbReference type="Proteomes" id="UP000075320">
    <property type="component" value="Unassembled WGS sequence"/>
</dbReference>
<evidence type="ECO:0000313" key="3">
    <source>
        <dbReference type="Proteomes" id="UP000075320"/>
    </source>
</evidence>
<keyword evidence="3" id="KW-1185">Reference proteome</keyword>
<dbReference type="Pfam" id="PF06055">
    <property type="entry name" value="ExoD"/>
    <property type="match status" value="1"/>
</dbReference>
<name>A0A150WL07_BDEBC</name>
<evidence type="ECO:0000313" key="2">
    <source>
        <dbReference type="EMBL" id="KYG64689.1"/>
    </source>
</evidence>
<proteinExistence type="predicted"/>
<feature type="transmembrane region" description="Helical" evidence="1">
    <location>
        <begin position="162"/>
        <end position="184"/>
    </location>
</feature>
<keyword evidence="1" id="KW-1133">Transmembrane helix</keyword>
<organism evidence="2 3">
    <name type="scientific">Bdellovibrio bacteriovorus</name>
    <dbReference type="NCBI Taxonomy" id="959"/>
    <lineage>
        <taxon>Bacteria</taxon>
        <taxon>Pseudomonadati</taxon>
        <taxon>Bdellovibrionota</taxon>
        <taxon>Bdellovibrionia</taxon>
        <taxon>Bdellovibrionales</taxon>
        <taxon>Pseudobdellovibrionaceae</taxon>
        <taxon>Bdellovibrio</taxon>
    </lineage>
</organism>
<gene>
    <name evidence="2" type="ORF">AZI86_10790</name>
</gene>
<reference evidence="2 3" key="1">
    <citation type="submission" date="2016-03" db="EMBL/GenBank/DDBJ databases">
        <authorList>
            <person name="Ploux O."/>
        </authorList>
    </citation>
    <scope>NUCLEOTIDE SEQUENCE [LARGE SCALE GENOMIC DNA]</scope>
    <source>
        <strain evidence="2 3">R0</strain>
    </source>
</reference>
<feature type="transmembrane region" description="Helical" evidence="1">
    <location>
        <begin position="138"/>
        <end position="155"/>
    </location>
</feature>